<dbReference type="Proteomes" id="UP000499080">
    <property type="component" value="Unassembled WGS sequence"/>
</dbReference>
<evidence type="ECO:0000256" key="3">
    <source>
        <dbReference type="PROSITE-ProRule" id="PRU01379"/>
    </source>
</evidence>
<comment type="cofactor">
    <cofactor evidence="1">
        <name>Zn(2+)</name>
        <dbReference type="ChEBI" id="CHEBI:29105"/>
    </cofactor>
</comment>
<organism evidence="5 6">
    <name type="scientific">Araneus ventricosus</name>
    <name type="common">Orbweaver spider</name>
    <name type="synonym">Epeira ventricosa</name>
    <dbReference type="NCBI Taxonomy" id="182803"/>
    <lineage>
        <taxon>Eukaryota</taxon>
        <taxon>Metazoa</taxon>
        <taxon>Ecdysozoa</taxon>
        <taxon>Arthropoda</taxon>
        <taxon>Chelicerata</taxon>
        <taxon>Arachnida</taxon>
        <taxon>Araneae</taxon>
        <taxon>Araneomorphae</taxon>
        <taxon>Entelegynae</taxon>
        <taxon>Araneoidea</taxon>
        <taxon>Araneidae</taxon>
        <taxon>Araneus</taxon>
    </lineage>
</organism>
<comment type="similarity">
    <text evidence="2 3">Belongs to the peptidase M14 family.</text>
</comment>
<feature type="active site" description="Proton donor/acceptor" evidence="3">
    <location>
        <position position="237"/>
    </location>
</feature>
<dbReference type="PANTHER" id="PTHR11705:SF91">
    <property type="entry name" value="FI01817P-RELATED"/>
    <property type="match status" value="1"/>
</dbReference>
<accession>A0A4Y2KBJ8</accession>
<dbReference type="GO" id="GO:0008270">
    <property type="term" value="F:zinc ion binding"/>
    <property type="evidence" value="ECO:0007669"/>
    <property type="project" value="InterPro"/>
</dbReference>
<evidence type="ECO:0000256" key="1">
    <source>
        <dbReference type="ARBA" id="ARBA00001947"/>
    </source>
</evidence>
<dbReference type="EMBL" id="BGPR01004372">
    <property type="protein sequence ID" value="GBM98946.1"/>
    <property type="molecule type" value="Genomic_DNA"/>
</dbReference>
<name>A0A4Y2KBJ8_ARAVE</name>
<dbReference type="GO" id="GO:0004181">
    <property type="term" value="F:metallocarboxypeptidase activity"/>
    <property type="evidence" value="ECO:0007669"/>
    <property type="project" value="InterPro"/>
</dbReference>
<dbReference type="GO" id="GO:0005615">
    <property type="term" value="C:extracellular space"/>
    <property type="evidence" value="ECO:0007669"/>
    <property type="project" value="TreeGrafter"/>
</dbReference>
<proteinExistence type="inferred from homology"/>
<dbReference type="AlphaFoldDB" id="A0A4Y2KBJ8"/>
<sequence length="318" mass="36092">MWSKKNVILYSKSTPYSFSLISDATGSSSRPCSDYYAGPKAFSEPETKAVSEFMLDNLKGRLLLFLDFHSHSHRWLTPYGYSSKLPPNYQEQVPRSWKCQITIFIDTIATLQLFPQVVNDTEHFIQLYNDGHLQSPFFQRTENFPPYSFTKKVLGYLFELASHEAEPNLTRNTKNIIDDLERTGSGKYHMYCSATDSGTTTFGRFYTGRGVSGNTVIGGGRDWVYDVICAKYSYVVELRDKGEFGFILPRRFILPTAMETWEGVKAMGLDMAEKLYFDADSLKNCARDVCGILNGHWENFFNLKKDPMASLAAGVGTE</sequence>
<dbReference type="SMART" id="SM00631">
    <property type="entry name" value="Zn_pept"/>
    <property type="match status" value="1"/>
</dbReference>
<evidence type="ECO:0000313" key="6">
    <source>
        <dbReference type="Proteomes" id="UP000499080"/>
    </source>
</evidence>
<gene>
    <name evidence="5" type="ORF">AVEN_265691_1</name>
</gene>
<protein>
    <recommendedName>
        <fullName evidence="4">Peptidase M14 domain-containing protein</fullName>
    </recommendedName>
</protein>
<evidence type="ECO:0000256" key="2">
    <source>
        <dbReference type="ARBA" id="ARBA00005988"/>
    </source>
</evidence>
<feature type="domain" description="Peptidase M14" evidence="4">
    <location>
        <begin position="1"/>
        <end position="271"/>
    </location>
</feature>
<dbReference type="OrthoDB" id="3626597at2759"/>
<dbReference type="GO" id="GO:0006508">
    <property type="term" value="P:proteolysis"/>
    <property type="evidence" value="ECO:0007669"/>
    <property type="project" value="InterPro"/>
</dbReference>
<comment type="caution">
    <text evidence="5">The sequence shown here is derived from an EMBL/GenBank/DDBJ whole genome shotgun (WGS) entry which is preliminary data.</text>
</comment>
<dbReference type="InterPro" id="IPR000834">
    <property type="entry name" value="Peptidase_M14"/>
</dbReference>
<reference evidence="5 6" key="1">
    <citation type="journal article" date="2019" name="Sci. Rep.">
        <title>Orb-weaving spider Araneus ventricosus genome elucidates the spidroin gene catalogue.</title>
        <authorList>
            <person name="Kono N."/>
            <person name="Nakamura H."/>
            <person name="Ohtoshi R."/>
            <person name="Moran D.A.P."/>
            <person name="Shinohara A."/>
            <person name="Yoshida Y."/>
            <person name="Fujiwara M."/>
            <person name="Mori M."/>
            <person name="Tomita M."/>
            <person name="Arakawa K."/>
        </authorList>
    </citation>
    <scope>NUCLEOTIDE SEQUENCE [LARGE SCALE GENOMIC DNA]</scope>
</reference>
<dbReference type="PROSITE" id="PS52035">
    <property type="entry name" value="PEPTIDASE_M14"/>
    <property type="match status" value="1"/>
</dbReference>
<dbReference type="Pfam" id="PF00246">
    <property type="entry name" value="Peptidase_M14"/>
    <property type="match status" value="1"/>
</dbReference>
<dbReference type="Gene3D" id="3.40.630.10">
    <property type="entry name" value="Zn peptidases"/>
    <property type="match status" value="1"/>
</dbReference>
<evidence type="ECO:0000313" key="5">
    <source>
        <dbReference type="EMBL" id="GBM98946.1"/>
    </source>
</evidence>
<dbReference type="PANTHER" id="PTHR11705">
    <property type="entry name" value="PROTEASE FAMILY M14 CARBOXYPEPTIDASE A,B"/>
    <property type="match status" value="1"/>
</dbReference>
<evidence type="ECO:0000259" key="4">
    <source>
        <dbReference type="PROSITE" id="PS52035"/>
    </source>
</evidence>
<dbReference type="SUPFAM" id="SSF53187">
    <property type="entry name" value="Zn-dependent exopeptidases"/>
    <property type="match status" value="1"/>
</dbReference>
<keyword evidence="6" id="KW-1185">Reference proteome</keyword>